<organism evidence="2 3">
    <name type="scientific">Frankliniella fusca</name>
    <dbReference type="NCBI Taxonomy" id="407009"/>
    <lineage>
        <taxon>Eukaryota</taxon>
        <taxon>Metazoa</taxon>
        <taxon>Ecdysozoa</taxon>
        <taxon>Arthropoda</taxon>
        <taxon>Hexapoda</taxon>
        <taxon>Insecta</taxon>
        <taxon>Pterygota</taxon>
        <taxon>Neoptera</taxon>
        <taxon>Paraneoptera</taxon>
        <taxon>Thysanoptera</taxon>
        <taxon>Terebrantia</taxon>
        <taxon>Thripoidea</taxon>
        <taxon>Thripidae</taxon>
        <taxon>Frankliniella</taxon>
    </lineage>
</organism>
<proteinExistence type="predicted"/>
<feature type="compositionally biased region" description="Polar residues" evidence="1">
    <location>
        <begin position="520"/>
        <end position="534"/>
    </location>
</feature>
<sequence length="937" mass="101839">MDKMYIKHEPGLDASGMAGVVGSGVAGGLAADAALSRICFVCGSVGHKEQFWLNVKPNTSNPSEPYFPFLESHEPPSGYKHVSSSRPDTVVRSCYLCYSVLMQQWNNHERDKTPHARRLYWMKRCDNGPYTGAEMGLQGEYAAQVLGLSHEPNAISASTAVHQTLNTIISASATTSAVKSNLDVSSGLQQQTSSSYRDETAAAPPSSTTLNAASSPLTTGLPSRSLDDPRSSSEMALDLRNTSRNSPTMLPAPQPVSSAFSRLTSTPAMDILDLSMPDKNAMTEVCYVCGDEFKKGILNHIAAKPQTQKPGEIPPPPSSVDANKVQQPFFPSLMLHPRPSRSRPMDSAGRVQACSECQRHLLQQWHTLSAQQIPHQDRNYILRKRPAPALDNSTFVCYTCALEYPSTSLRLLYCCPNAEKEPYFPFICGLKPPLGASPISPQGTVQVCSICHKSIPQKQQVFGGEPSGMLGGLAGGFQGSISGSLHGSGLGGELGAVRLAGGSQIGSDIRFKPYELSRPPSASGSRQRTPTSDQMCLAPSPGAGSPKPASWPDPRPSSRPQATPPPLPVGGTGSQQGYRCYVCSGLFPKNHLEWLCTSAEGMNSHAMHFPCLRNSVRSNDLSSADSHGRVLACSRCYRHLARQWDNMEQERVPLERRRYDLPSPANPGCWNGSSSPSPHPRSAPSTPPSTTPTPTPPAATGGSSIYCFLCGLHSELTLARVLYGRSQGPSAPFFPSLLTHHSPPNAEQLREDGSALVCTFCYHSLLAQWKRYEAVASSSGTLVPSDKREYNTHDYYCYVCGVATYRRRVRALPVKDFPFLKDHRQSDKRLLLENGDFAVVCLDCYESLRAQSLTYERMGLPVEKREYNWITQPPPPEDSPDASIARLPSGERTEKSSLSSPLTSTRTVKRPVPSPKVVGSDRKNSKQSGQLVIPDHQ</sequence>
<feature type="region of interest" description="Disordered" evidence="1">
    <location>
        <begin position="510"/>
        <end position="572"/>
    </location>
</feature>
<reference evidence="2" key="1">
    <citation type="submission" date="2021-07" db="EMBL/GenBank/DDBJ databases">
        <authorList>
            <person name="Catto M.A."/>
            <person name="Jacobson A."/>
            <person name="Kennedy G."/>
            <person name="Labadie P."/>
            <person name="Hunt B.G."/>
            <person name="Srinivasan R."/>
        </authorList>
    </citation>
    <scope>NUCLEOTIDE SEQUENCE</scope>
    <source>
        <strain evidence="2">PL_HMW_Pooled</strain>
        <tissue evidence="2">Head</tissue>
    </source>
</reference>
<dbReference type="EMBL" id="JAHWGI010000085">
    <property type="protein sequence ID" value="KAK3909247.1"/>
    <property type="molecule type" value="Genomic_DNA"/>
</dbReference>
<evidence type="ECO:0000313" key="3">
    <source>
        <dbReference type="Proteomes" id="UP001219518"/>
    </source>
</evidence>
<evidence type="ECO:0000256" key="1">
    <source>
        <dbReference type="SAM" id="MobiDB-lite"/>
    </source>
</evidence>
<feature type="non-terminal residue" evidence="2">
    <location>
        <position position="1"/>
    </location>
</feature>
<accession>A0AAE1L8W0</accession>
<feature type="compositionally biased region" description="Low complexity" evidence="1">
    <location>
        <begin position="896"/>
        <end position="905"/>
    </location>
</feature>
<protein>
    <submittedName>
        <fullName evidence="2">Zinc finger protein 623</fullName>
    </submittedName>
</protein>
<evidence type="ECO:0000313" key="2">
    <source>
        <dbReference type="EMBL" id="KAK3909247.1"/>
    </source>
</evidence>
<keyword evidence="3" id="KW-1185">Reference proteome</keyword>
<dbReference type="Proteomes" id="UP001219518">
    <property type="component" value="Unassembled WGS sequence"/>
</dbReference>
<reference evidence="2" key="2">
    <citation type="journal article" date="2023" name="BMC Genomics">
        <title>Pest status, molecular evolution, and epigenetic factors derived from the genome assembly of Frankliniella fusca, a thysanopteran phytovirus vector.</title>
        <authorList>
            <person name="Catto M.A."/>
            <person name="Labadie P.E."/>
            <person name="Jacobson A.L."/>
            <person name="Kennedy G.G."/>
            <person name="Srinivasan R."/>
            <person name="Hunt B.G."/>
        </authorList>
    </citation>
    <scope>NUCLEOTIDE SEQUENCE</scope>
    <source>
        <strain evidence="2">PL_HMW_Pooled</strain>
    </source>
</reference>
<feature type="compositionally biased region" description="Pro residues" evidence="1">
    <location>
        <begin position="677"/>
        <end position="697"/>
    </location>
</feature>
<feature type="region of interest" description="Disordered" evidence="1">
    <location>
        <begin position="868"/>
        <end position="937"/>
    </location>
</feature>
<feature type="compositionally biased region" description="Low complexity" evidence="1">
    <location>
        <begin position="538"/>
        <end position="548"/>
    </location>
</feature>
<feature type="compositionally biased region" description="Pro residues" evidence="1">
    <location>
        <begin position="549"/>
        <end position="568"/>
    </location>
</feature>
<dbReference type="PANTHER" id="PTHR40240:SF1">
    <property type="entry name" value="PLEXUS, ISOFORM A"/>
    <property type="match status" value="1"/>
</dbReference>
<feature type="region of interest" description="Disordered" evidence="1">
    <location>
        <begin position="670"/>
        <end position="697"/>
    </location>
</feature>
<dbReference type="PANTHER" id="PTHR40240">
    <property type="entry name" value="PLEXUS, ISOFORM A"/>
    <property type="match status" value="1"/>
</dbReference>
<name>A0AAE1L8W0_9NEOP</name>
<dbReference type="AlphaFoldDB" id="A0AAE1L8W0"/>
<gene>
    <name evidence="2" type="ORF">KUF71_003846</name>
</gene>
<feature type="region of interest" description="Disordered" evidence="1">
    <location>
        <begin position="189"/>
        <end position="234"/>
    </location>
</feature>
<feature type="compositionally biased region" description="Polar residues" evidence="1">
    <location>
        <begin position="205"/>
        <end position="220"/>
    </location>
</feature>
<comment type="caution">
    <text evidence="2">The sequence shown here is derived from an EMBL/GenBank/DDBJ whole genome shotgun (WGS) entry which is preliminary data.</text>
</comment>